<dbReference type="EMBL" id="ABIB01000015">
    <property type="protein sequence ID" value="EDP94600.1"/>
    <property type="molecule type" value="Genomic_DNA"/>
</dbReference>
<dbReference type="PANTHER" id="PTHR43713">
    <property type="entry name" value="GLUTAMATE-1-SEMIALDEHYDE 2,1-AMINOMUTASE"/>
    <property type="match status" value="1"/>
</dbReference>
<comment type="cofactor">
    <cofactor evidence="1">
        <name>pyridoxal 5'-phosphate</name>
        <dbReference type="ChEBI" id="CHEBI:597326"/>
    </cofactor>
</comment>
<dbReference type="Gene3D" id="3.40.640.10">
    <property type="entry name" value="Type I PLP-dependent aspartate aminotransferase-like (Major domain)"/>
    <property type="match status" value="1"/>
</dbReference>
<dbReference type="HOGENOM" id="CLU_462764_0_0_10"/>
<evidence type="ECO:0000313" key="4">
    <source>
        <dbReference type="EMBL" id="EDP94600.1"/>
    </source>
</evidence>
<evidence type="ECO:0000313" key="5">
    <source>
        <dbReference type="Proteomes" id="UP000002945"/>
    </source>
</evidence>
<dbReference type="InterPro" id="IPR015422">
    <property type="entry name" value="PyrdxlP-dep_Trfase_small"/>
</dbReference>
<keyword evidence="5" id="KW-1185">Reference proteome</keyword>
<feature type="region of interest" description="Disordered" evidence="3">
    <location>
        <begin position="548"/>
        <end position="569"/>
    </location>
</feature>
<proteinExistence type="predicted"/>
<dbReference type="Gene3D" id="3.90.1150.10">
    <property type="entry name" value="Aspartate Aminotransferase, domain 1"/>
    <property type="match status" value="1"/>
</dbReference>
<reference evidence="4 5" key="1">
    <citation type="journal article" date="2011" name="J. Bacteriol.">
        <title>Genome sequence of the algicidal bacterium Kordia algicida OT-1.</title>
        <authorList>
            <person name="Lee H.S."/>
            <person name="Kang S.G."/>
            <person name="Kwon K.K."/>
            <person name="Lee J.H."/>
            <person name="Kim S.J."/>
        </authorList>
    </citation>
    <scope>NUCLEOTIDE SEQUENCE [LARGE SCALE GENOMIC DNA]</scope>
    <source>
        <strain evidence="4 5">OT-1</strain>
    </source>
</reference>
<feature type="non-terminal residue" evidence="4">
    <location>
        <position position="1"/>
    </location>
</feature>
<dbReference type="InterPro" id="IPR005814">
    <property type="entry name" value="Aminotrans_3"/>
</dbReference>
<comment type="caution">
    <text evidence="4">The sequence shown here is derived from an EMBL/GenBank/DDBJ whole genome shotgun (WGS) entry which is preliminary data.</text>
</comment>
<dbReference type="AlphaFoldDB" id="A9EA85"/>
<dbReference type="OrthoDB" id="9807885at2"/>
<dbReference type="eggNOG" id="COG0001">
    <property type="taxonomic scope" value="Bacteria"/>
</dbReference>
<dbReference type="Proteomes" id="UP000002945">
    <property type="component" value="Unassembled WGS sequence"/>
</dbReference>
<feature type="compositionally biased region" description="Low complexity" evidence="3">
    <location>
        <begin position="548"/>
        <end position="565"/>
    </location>
</feature>
<sequence length="589" mass="66516">TLDNEIAEKIISKKIEKKEAMRIFDGLSETDKLQLISQIKSLTGMTDVVNGSGTTTKRLKPLDQRDLEDNHREFIQKLTEKYEAFVPKSKANVPKHHYHFVDQRRNFHLIKEIKQLHFQITYEKAEGAYVHDIDGNKYIDISGDMGVNIFGHKAPFIVDAVKAALDRGIPLAGYSETIHNATKLISELTGHDRVLFTQSGTEAVMVATRIARAATNRKKIALFEGAYHGLSDVVMAMRDMQGNSLAAGPGMLQEFADQIIVLKYGDEESLDIIEANASEIAGVLVEPVQSRHIYNKPVEFLKELRNITIEKDIPLIFDEMITGFRVSPKGAQGIFNITPDISTYGKIPGGGLPTGLVAGSQKYMDLIDGGTWEFGDDSMPKSKRVGMGGTHSQNPLKVASAYATMKQIKKELEKREDKCSKSCNFHSHTCQNMYCKLNTRTMRMVEELNQYFVEHNLPITIDFFGSLFRFRYIDSYWGITEALMFLLMRMNGVETNIQGNCFITTAHTDEDIRKVIEAVKKSLQTLIKEGFFYEAPVEAPKEEFFTETPAPAPVQQPTQTHTQEQINTNDSQLQKLKDLLVRDLKRFNQ</sequence>
<dbReference type="Pfam" id="PF00202">
    <property type="entry name" value="Aminotran_3"/>
    <property type="match status" value="1"/>
</dbReference>
<evidence type="ECO:0000256" key="3">
    <source>
        <dbReference type="SAM" id="MobiDB-lite"/>
    </source>
</evidence>
<protein>
    <submittedName>
        <fullName evidence="4">Amino acid adenylation</fullName>
    </submittedName>
</protein>
<name>A9EA85_9FLAO</name>
<accession>A9EA85</accession>
<keyword evidence="2" id="KW-0663">Pyridoxal phosphate</keyword>
<dbReference type="InterPro" id="IPR015424">
    <property type="entry name" value="PyrdxlP-dep_Trfase"/>
</dbReference>
<dbReference type="GO" id="GO:0030170">
    <property type="term" value="F:pyridoxal phosphate binding"/>
    <property type="evidence" value="ECO:0007669"/>
    <property type="project" value="InterPro"/>
</dbReference>
<dbReference type="PANTHER" id="PTHR43713:SF3">
    <property type="entry name" value="GLUTAMATE-1-SEMIALDEHYDE 2,1-AMINOMUTASE 1, CHLOROPLASTIC-RELATED"/>
    <property type="match status" value="1"/>
</dbReference>
<evidence type="ECO:0000256" key="1">
    <source>
        <dbReference type="ARBA" id="ARBA00001933"/>
    </source>
</evidence>
<dbReference type="GO" id="GO:0008483">
    <property type="term" value="F:transaminase activity"/>
    <property type="evidence" value="ECO:0007669"/>
    <property type="project" value="InterPro"/>
</dbReference>
<dbReference type="InterPro" id="IPR015421">
    <property type="entry name" value="PyrdxlP-dep_Trfase_major"/>
</dbReference>
<evidence type="ECO:0000256" key="2">
    <source>
        <dbReference type="ARBA" id="ARBA00022898"/>
    </source>
</evidence>
<organism evidence="4 5">
    <name type="scientific">Kordia algicida OT-1</name>
    <dbReference type="NCBI Taxonomy" id="391587"/>
    <lineage>
        <taxon>Bacteria</taxon>
        <taxon>Pseudomonadati</taxon>
        <taxon>Bacteroidota</taxon>
        <taxon>Flavobacteriia</taxon>
        <taxon>Flavobacteriales</taxon>
        <taxon>Flavobacteriaceae</taxon>
        <taxon>Kordia</taxon>
    </lineage>
</organism>
<dbReference type="RefSeq" id="WP_007093424.1">
    <property type="nucleotide sequence ID" value="NZ_DS544873.1"/>
</dbReference>
<dbReference type="SUPFAM" id="SSF53383">
    <property type="entry name" value="PLP-dependent transferases"/>
    <property type="match status" value="1"/>
</dbReference>
<gene>
    <name evidence="4" type="ORF">KAOT1_04265</name>
</gene>
<dbReference type="STRING" id="391587.KAOT1_04265"/>